<dbReference type="PROSITE" id="PS50932">
    <property type="entry name" value="HTH_LACI_2"/>
    <property type="match status" value="1"/>
</dbReference>
<evidence type="ECO:0000313" key="5">
    <source>
        <dbReference type="EMBL" id="KAB7789656.1"/>
    </source>
</evidence>
<keyword evidence="1" id="KW-0805">Transcription regulation</keyword>
<dbReference type="AlphaFoldDB" id="A0A6I1GJ53"/>
<name>A0A6I1GJ53_9BIFI</name>
<keyword evidence="6" id="KW-1185">Reference proteome</keyword>
<evidence type="ECO:0000259" key="4">
    <source>
        <dbReference type="PROSITE" id="PS50932"/>
    </source>
</evidence>
<dbReference type="SUPFAM" id="SSF47413">
    <property type="entry name" value="lambda repressor-like DNA-binding domains"/>
    <property type="match status" value="1"/>
</dbReference>
<organism evidence="5 6">
    <name type="scientific">Bifidobacterium leontopitheci</name>
    <dbReference type="NCBI Taxonomy" id="2650774"/>
    <lineage>
        <taxon>Bacteria</taxon>
        <taxon>Bacillati</taxon>
        <taxon>Actinomycetota</taxon>
        <taxon>Actinomycetes</taxon>
        <taxon>Bifidobacteriales</taxon>
        <taxon>Bifidobacteriaceae</taxon>
        <taxon>Bifidobacterium</taxon>
    </lineage>
</organism>
<dbReference type="Gene3D" id="3.40.50.2300">
    <property type="match status" value="2"/>
</dbReference>
<comment type="caution">
    <text evidence="5">The sequence shown here is derived from an EMBL/GenBank/DDBJ whole genome shotgun (WGS) entry which is preliminary data.</text>
</comment>
<feature type="domain" description="HTH lacI-type" evidence="4">
    <location>
        <begin position="15"/>
        <end position="69"/>
    </location>
</feature>
<dbReference type="SMART" id="SM00354">
    <property type="entry name" value="HTH_LACI"/>
    <property type="match status" value="1"/>
</dbReference>
<dbReference type="CDD" id="cd01392">
    <property type="entry name" value="HTH_LacI"/>
    <property type="match status" value="1"/>
</dbReference>
<dbReference type="RefSeq" id="WP_226836208.1">
    <property type="nucleotide sequence ID" value="NZ_JBHSKZ010000012.1"/>
</dbReference>
<dbReference type="PANTHER" id="PTHR30146:SF153">
    <property type="entry name" value="LACTOSE OPERON REPRESSOR"/>
    <property type="match status" value="1"/>
</dbReference>
<evidence type="ECO:0000313" key="6">
    <source>
        <dbReference type="Proteomes" id="UP000441772"/>
    </source>
</evidence>
<dbReference type="InterPro" id="IPR000843">
    <property type="entry name" value="HTH_LacI"/>
</dbReference>
<proteinExistence type="predicted"/>
<accession>A0A6I1GJ53</accession>
<dbReference type="GO" id="GO:0000976">
    <property type="term" value="F:transcription cis-regulatory region binding"/>
    <property type="evidence" value="ECO:0007669"/>
    <property type="project" value="TreeGrafter"/>
</dbReference>
<evidence type="ECO:0000256" key="1">
    <source>
        <dbReference type="ARBA" id="ARBA00023015"/>
    </source>
</evidence>
<dbReference type="SUPFAM" id="SSF53822">
    <property type="entry name" value="Periplasmic binding protein-like I"/>
    <property type="match status" value="1"/>
</dbReference>
<evidence type="ECO:0000256" key="3">
    <source>
        <dbReference type="ARBA" id="ARBA00023163"/>
    </source>
</evidence>
<dbReference type="CDD" id="cd06267">
    <property type="entry name" value="PBP1_LacI_sugar_binding-like"/>
    <property type="match status" value="1"/>
</dbReference>
<dbReference type="InterPro" id="IPR010982">
    <property type="entry name" value="Lambda_DNA-bd_dom_sf"/>
</dbReference>
<dbReference type="Pfam" id="PF00356">
    <property type="entry name" value="LacI"/>
    <property type="match status" value="1"/>
</dbReference>
<reference evidence="5 6" key="1">
    <citation type="submission" date="2019-09" db="EMBL/GenBank/DDBJ databases">
        <title>Characterization of the phylogenetic diversity of two novel species belonging to the genus Bifidobacterium: Bifidobacterium cebidarum sp. nov. and Bifidobacterium leontopitheci sp. nov.</title>
        <authorList>
            <person name="Lugli G.A."/>
            <person name="Duranti S."/>
            <person name="Milani C."/>
            <person name="Turroni F."/>
            <person name="Ventura M."/>
        </authorList>
    </citation>
    <scope>NUCLEOTIDE SEQUENCE [LARGE SCALE GENOMIC DNA]</scope>
    <source>
        <strain evidence="5 6">LMG 31471</strain>
    </source>
</reference>
<dbReference type="GO" id="GO:0003700">
    <property type="term" value="F:DNA-binding transcription factor activity"/>
    <property type="evidence" value="ECO:0007669"/>
    <property type="project" value="TreeGrafter"/>
</dbReference>
<protein>
    <submittedName>
        <fullName evidence="5">LacI family transcriptional regulator</fullName>
    </submittedName>
</protein>
<dbReference type="EMBL" id="WBVT01000037">
    <property type="protein sequence ID" value="KAB7789656.1"/>
    <property type="molecule type" value="Genomic_DNA"/>
</dbReference>
<dbReference type="Pfam" id="PF13377">
    <property type="entry name" value="Peripla_BP_3"/>
    <property type="match status" value="1"/>
</dbReference>
<dbReference type="InterPro" id="IPR046335">
    <property type="entry name" value="LacI/GalR-like_sensor"/>
</dbReference>
<dbReference type="Proteomes" id="UP000441772">
    <property type="component" value="Unassembled WGS sequence"/>
</dbReference>
<dbReference type="PROSITE" id="PS00356">
    <property type="entry name" value="HTH_LACI_1"/>
    <property type="match status" value="1"/>
</dbReference>
<dbReference type="Gene3D" id="1.10.260.40">
    <property type="entry name" value="lambda repressor-like DNA-binding domains"/>
    <property type="match status" value="1"/>
</dbReference>
<keyword evidence="2" id="KW-0238">DNA-binding</keyword>
<dbReference type="PANTHER" id="PTHR30146">
    <property type="entry name" value="LACI-RELATED TRANSCRIPTIONAL REPRESSOR"/>
    <property type="match status" value="1"/>
</dbReference>
<sequence>MRQNTAKNDAVKSTVTMVDVAREAGVSVASVSNYLNKRPYMSDQLRRRIAKALEETGYQVNISARNLRSGRTRLLKLAVPNLRQLYFAELAEDVLTEARKRGYGVIVESTTNDRDREIATIRSMGEHAADGLIISPLALGSSDAALLDGDFPMVVLGESMFGARAPHVMISNRVGAYLATQHLIEAGCRRIAVVGGLKEPDHAMTTSRAIRTRGYRDALYEAGLPFDPDLVIETEEWTSFDGSAAASTLMDSNLQFDAVFALNDLMAWGVMHGLRDFGLMVPDDVRVVGFDDLDESRVTTPSLTTIDPHRPDIARLAVESIIAQIEAGSRGAGDTLVAPISLVCRESSPAV</sequence>
<gene>
    <name evidence="5" type="ORF">F7D09_1829</name>
</gene>
<evidence type="ECO:0000256" key="2">
    <source>
        <dbReference type="ARBA" id="ARBA00023125"/>
    </source>
</evidence>
<keyword evidence="3" id="KW-0804">Transcription</keyword>
<dbReference type="InterPro" id="IPR028082">
    <property type="entry name" value="Peripla_BP_I"/>
</dbReference>